<name>A0ABQ5EDL5_9ASTR</name>
<protein>
    <recommendedName>
        <fullName evidence="3">Reverse transcriptase domain-containing protein</fullName>
    </recommendedName>
</protein>
<evidence type="ECO:0000313" key="1">
    <source>
        <dbReference type="EMBL" id="GJT49004.1"/>
    </source>
</evidence>
<reference evidence="1" key="1">
    <citation type="journal article" date="2022" name="Int. J. Mol. Sci.">
        <title>Draft Genome of Tanacetum Coccineum: Genomic Comparison of Closely Related Tanacetum-Family Plants.</title>
        <authorList>
            <person name="Yamashiro T."/>
            <person name="Shiraishi A."/>
            <person name="Nakayama K."/>
            <person name="Satake H."/>
        </authorList>
    </citation>
    <scope>NUCLEOTIDE SEQUENCE</scope>
</reference>
<organism evidence="1 2">
    <name type="scientific">Tanacetum coccineum</name>
    <dbReference type="NCBI Taxonomy" id="301880"/>
    <lineage>
        <taxon>Eukaryota</taxon>
        <taxon>Viridiplantae</taxon>
        <taxon>Streptophyta</taxon>
        <taxon>Embryophyta</taxon>
        <taxon>Tracheophyta</taxon>
        <taxon>Spermatophyta</taxon>
        <taxon>Magnoliopsida</taxon>
        <taxon>eudicotyledons</taxon>
        <taxon>Gunneridae</taxon>
        <taxon>Pentapetalae</taxon>
        <taxon>asterids</taxon>
        <taxon>campanulids</taxon>
        <taxon>Asterales</taxon>
        <taxon>Asteraceae</taxon>
        <taxon>Asteroideae</taxon>
        <taxon>Anthemideae</taxon>
        <taxon>Anthemidinae</taxon>
        <taxon>Tanacetum</taxon>
    </lineage>
</organism>
<evidence type="ECO:0008006" key="3">
    <source>
        <dbReference type="Google" id="ProtNLM"/>
    </source>
</evidence>
<accession>A0ABQ5EDL5</accession>
<dbReference type="Proteomes" id="UP001151760">
    <property type="component" value="Unassembled WGS sequence"/>
</dbReference>
<proteinExistence type="predicted"/>
<reference evidence="1" key="2">
    <citation type="submission" date="2022-01" db="EMBL/GenBank/DDBJ databases">
        <authorList>
            <person name="Yamashiro T."/>
            <person name="Shiraishi A."/>
            <person name="Satake H."/>
            <person name="Nakayama K."/>
        </authorList>
    </citation>
    <scope>NUCLEOTIDE SEQUENCE</scope>
</reference>
<keyword evidence="2" id="KW-1185">Reference proteome</keyword>
<comment type="caution">
    <text evidence="1">The sequence shown here is derived from an EMBL/GenBank/DDBJ whole genome shotgun (WGS) entry which is preliminary data.</text>
</comment>
<sequence length="538" mass="62551">MIINKIREGLLRWFRHVRRRSQSAPVRRVEYLVVDSLRRRGRPKLRWEDRVKQDMKELLLSEDMTSDRITWRARISNDFKKCIHNVELEDIASSGLFFTWTKNLFKVKAGNNSGILKKLDKIMGSEEFIDKFGPAHFVFLSYLIPKSIHVIENHGSYSLKHTALSEVFSDEEIKVAMFQIDGNKAPGPDGFSSLFFKKAWKIVGKDICKSVREFFDYEKMLMEINFTLLFLIPKIQTPSKVECSEDFQYHFGCKRMKMTHVCFADDLLMFCHGDCKSVIVLKDAIDEFGEMAHGKAKVDWKNICKPKCQGGLGLKYLGIWNKAMIVKHLWHVASYKESLWVKWINTEKLKGKRIWSVNEEMNDNWGWRNILRLRNESFIAHRDLYNARFDDKFVVKDIVINGVCDWPTEWKAKYLILAQIQNVNIDPSKSDTMVWKNKKGIENKFYASQAYKDLQREGENVVWNRIVWKYSYEAMRVDTALQTLLTQSKSQGDAVAILSDAVAVADLEEAHGRFGRLTQLGLPNVQTVRKKGTSAFPS</sequence>
<evidence type="ECO:0000313" key="2">
    <source>
        <dbReference type="Proteomes" id="UP001151760"/>
    </source>
</evidence>
<gene>
    <name evidence="1" type="ORF">Tco_0975161</name>
</gene>
<dbReference type="PANTHER" id="PTHR46238:SF8">
    <property type="entry name" value="ENDONUCLEASE_EXONUCLEASE_PHOSPHATASE DOMAIN-CONTAINING PROTEIN"/>
    <property type="match status" value="1"/>
</dbReference>
<dbReference type="PANTHER" id="PTHR46238">
    <property type="entry name" value="REVERSE TRANSCRIPTASE DOMAIN-CONTAINING PROTEIN"/>
    <property type="match status" value="1"/>
</dbReference>
<dbReference type="EMBL" id="BQNB010016200">
    <property type="protein sequence ID" value="GJT49004.1"/>
    <property type="molecule type" value="Genomic_DNA"/>
</dbReference>